<dbReference type="SUPFAM" id="SSF64356">
    <property type="entry name" value="SNARE-like"/>
    <property type="match status" value="1"/>
</dbReference>
<comment type="similarity">
    <text evidence="6">Belongs to the TRAPP small subunits family. TRAPPC4 subfamily.</text>
</comment>
<dbReference type="GO" id="GO:0005783">
    <property type="term" value="C:endoplasmic reticulum"/>
    <property type="evidence" value="ECO:0007669"/>
    <property type="project" value="UniProtKB-SubCell"/>
</dbReference>
<dbReference type="GO" id="GO:0005794">
    <property type="term" value="C:Golgi apparatus"/>
    <property type="evidence" value="ECO:0007669"/>
    <property type="project" value="UniProtKB-SubCell"/>
</dbReference>
<accession>A0AAN9Y5K2</accession>
<dbReference type="EMBL" id="JBBCAQ010000022">
    <property type="protein sequence ID" value="KAK7591045.1"/>
    <property type="molecule type" value="Genomic_DNA"/>
</dbReference>
<comment type="function">
    <text evidence="7">Core component of the TRAPP complexes which has a function of guanine nucleotide exchange factor activity for Rab1 GTPase. Plays a role in vesicular transport from endoplasmic reticulum to Golgi and autophagy. May play a role in dendrite postsynaptic membrane trafficking.</text>
</comment>
<evidence type="ECO:0000256" key="5">
    <source>
        <dbReference type="ARBA" id="ARBA00023034"/>
    </source>
</evidence>
<dbReference type="SUPFAM" id="SSF50156">
    <property type="entry name" value="PDZ domain-like"/>
    <property type="match status" value="1"/>
</dbReference>
<dbReference type="Proteomes" id="UP001367676">
    <property type="component" value="Unassembled WGS sequence"/>
</dbReference>
<dbReference type="InterPro" id="IPR007233">
    <property type="entry name" value="TRAPPC"/>
</dbReference>
<dbReference type="PANTHER" id="PTHR23249:SF15">
    <property type="entry name" value="TRAFFICKING PROTEIN PARTICLE COMPLEX SUBUNIT 4"/>
    <property type="match status" value="1"/>
</dbReference>
<comment type="caution">
    <text evidence="10">The sequence shown here is derived from an EMBL/GenBank/DDBJ whole genome shotgun (WGS) entry which is preliminary data.</text>
</comment>
<dbReference type="GO" id="GO:0030008">
    <property type="term" value="C:TRAPP complex"/>
    <property type="evidence" value="ECO:0007669"/>
    <property type="project" value="UniProtKB-UniRule"/>
</dbReference>
<dbReference type="InterPro" id="IPR011012">
    <property type="entry name" value="Longin-like_dom_sf"/>
</dbReference>
<dbReference type="Pfam" id="PF04099">
    <property type="entry name" value="Sybindin"/>
    <property type="match status" value="1"/>
</dbReference>
<dbReference type="Gene3D" id="2.30.42.40">
    <property type="match status" value="1"/>
</dbReference>
<evidence type="ECO:0000256" key="1">
    <source>
        <dbReference type="ARBA" id="ARBA00004555"/>
    </source>
</evidence>
<evidence type="ECO:0000256" key="4">
    <source>
        <dbReference type="ARBA" id="ARBA00022892"/>
    </source>
</evidence>
<dbReference type="Gene3D" id="3.30.450.70">
    <property type="match status" value="1"/>
</dbReference>
<keyword evidence="11" id="KW-1185">Reference proteome</keyword>
<evidence type="ECO:0000256" key="6">
    <source>
        <dbReference type="ARBA" id="ARBA00038179"/>
    </source>
</evidence>
<keyword evidence="2 9" id="KW-0813">Transport</keyword>
<keyword evidence="3 9" id="KW-0256">Endoplasmic reticulum</keyword>
<evidence type="ECO:0000313" key="10">
    <source>
        <dbReference type="EMBL" id="KAK7591045.1"/>
    </source>
</evidence>
<dbReference type="InterPro" id="IPR036034">
    <property type="entry name" value="PDZ_sf"/>
</dbReference>
<dbReference type="CDD" id="cd14856">
    <property type="entry name" value="TRAPPC4_synbindin"/>
    <property type="match status" value="1"/>
</dbReference>
<comment type="subunit">
    <text evidence="8">Component of the multisubunit TRAPP (transport protein particle) complex, which includes at least TRAPPC2, TRAPPC2L, TRAPPC3, TRAPPC3L, TRAPPC4, TRAPPC5, TRAPPC8, TRAPPC9, TRAPPC10, TRAPPC11 and TRAPPC12. Interacts with SDC2.</text>
</comment>
<proteinExistence type="inferred from homology"/>
<keyword evidence="4 9" id="KW-0931">ER-Golgi transport</keyword>
<name>A0AAN9Y5K2_9HEMI</name>
<dbReference type="AlphaFoldDB" id="A0AAN9Y5K2"/>
<evidence type="ECO:0000256" key="8">
    <source>
        <dbReference type="ARBA" id="ARBA00046941"/>
    </source>
</evidence>
<evidence type="ECO:0000313" key="11">
    <source>
        <dbReference type="Proteomes" id="UP001367676"/>
    </source>
</evidence>
<protein>
    <recommendedName>
        <fullName evidence="9">Trafficking protein particle complex subunit</fullName>
    </recommendedName>
</protein>
<dbReference type="FunFam" id="3.30.450.70:FF:000009">
    <property type="entry name" value="Trafficking protein particle complex 4"/>
    <property type="match status" value="1"/>
</dbReference>
<evidence type="ECO:0000256" key="7">
    <source>
        <dbReference type="ARBA" id="ARBA00046052"/>
    </source>
</evidence>
<sequence>MIIYSVYIVSKSGGLIFNHDHTSPKVEIEQTFSYPLDFKLASENKRVVVSFGQRDGIMVGHVLMAVNGIPVTGQQLDDGQDVFKFLENTENYPLSLKFGRPKMTTNEKIFLASMFYPLFAIASQLSPEPKSSGIEVLEADTFKLHCFQTLTGVKFMIVAEPTETRLEILLKKIYELYADYVLKNPFYSLEMPIRCELFDQNLQLLLDQVEKSGLANL</sequence>
<keyword evidence="5 9" id="KW-0333">Golgi apparatus</keyword>
<dbReference type="FunFam" id="2.30.42.40:FF:000001">
    <property type="entry name" value="Trafficking protein particle complex 4"/>
    <property type="match status" value="1"/>
</dbReference>
<evidence type="ECO:0000256" key="3">
    <source>
        <dbReference type="ARBA" id="ARBA00022824"/>
    </source>
</evidence>
<evidence type="ECO:0000256" key="2">
    <source>
        <dbReference type="ARBA" id="ARBA00022448"/>
    </source>
</evidence>
<gene>
    <name evidence="10" type="ORF">V9T40_002658</name>
</gene>
<organism evidence="10 11">
    <name type="scientific">Parthenolecanium corni</name>
    <dbReference type="NCBI Taxonomy" id="536013"/>
    <lineage>
        <taxon>Eukaryota</taxon>
        <taxon>Metazoa</taxon>
        <taxon>Ecdysozoa</taxon>
        <taxon>Arthropoda</taxon>
        <taxon>Hexapoda</taxon>
        <taxon>Insecta</taxon>
        <taxon>Pterygota</taxon>
        <taxon>Neoptera</taxon>
        <taxon>Paraneoptera</taxon>
        <taxon>Hemiptera</taxon>
        <taxon>Sternorrhyncha</taxon>
        <taxon>Coccoidea</taxon>
        <taxon>Coccidae</taxon>
        <taxon>Parthenolecanium</taxon>
    </lineage>
</organism>
<dbReference type="SMART" id="SM01399">
    <property type="entry name" value="Sybindin"/>
    <property type="match status" value="1"/>
</dbReference>
<reference evidence="10 11" key="1">
    <citation type="submission" date="2024-03" db="EMBL/GenBank/DDBJ databases">
        <title>Adaptation during the transition from Ophiocordyceps entomopathogen to insect associate is accompanied by gene loss and intensified selection.</title>
        <authorList>
            <person name="Ward C.M."/>
            <person name="Onetto C.A."/>
            <person name="Borneman A.R."/>
        </authorList>
    </citation>
    <scope>NUCLEOTIDE SEQUENCE [LARGE SCALE GENOMIC DNA]</scope>
    <source>
        <strain evidence="10">AWRI1</strain>
        <tissue evidence="10">Single Adult Female</tissue>
    </source>
</reference>
<comment type="subcellular location">
    <subcellularLocation>
        <location evidence="9">Endoplasmic reticulum</location>
    </subcellularLocation>
    <subcellularLocation>
        <location evidence="9">Golgi apparatus</location>
        <location evidence="9">cis-Golgi network</location>
    </subcellularLocation>
    <subcellularLocation>
        <location evidence="1">Golgi apparatus</location>
    </subcellularLocation>
</comment>
<dbReference type="PANTHER" id="PTHR23249">
    <property type="entry name" value="TRAFFICKING PROTEIN PARTICLE COMPLEX SUBUNIT"/>
    <property type="match status" value="1"/>
</dbReference>
<dbReference type="GO" id="GO:0006888">
    <property type="term" value="P:endoplasmic reticulum to Golgi vesicle-mediated transport"/>
    <property type="evidence" value="ECO:0007669"/>
    <property type="project" value="UniProtKB-UniRule"/>
</dbReference>
<comment type="subunit">
    <text evidence="9">Part of the multisubunit transport protein particle (TRAPP) complex.</text>
</comment>
<evidence type="ECO:0000256" key="9">
    <source>
        <dbReference type="RuleBase" id="RU366065"/>
    </source>
</evidence>